<dbReference type="AlphaFoldDB" id="A0A212LNB6"/>
<proteinExistence type="predicted"/>
<sequence length="77" mass="8949">MTELPGVIYATIRNVKAITMTKVGGYDVETTANDWTSYVVMDYLLAWQSNYRHYRFAGPRYRIWDGAVISAAFVWNY</sequence>
<gene>
    <name evidence="1" type="ORF">KL86SPO_20366</name>
</gene>
<name>A0A212LNB6_9FIRM</name>
<accession>A0A212LNB6</accession>
<organism evidence="1">
    <name type="scientific">uncultured Sporomusa sp</name>
    <dbReference type="NCBI Taxonomy" id="307249"/>
    <lineage>
        <taxon>Bacteria</taxon>
        <taxon>Bacillati</taxon>
        <taxon>Bacillota</taxon>
        <taxon>Negativicutes</taxon>
        <taxon>Selenomonadales</taxon>
        <taxon>Sporomusaceae</taxon>
        <taxon>Sporomusa</taxon>
        <taxon>environmental samples</taxon>
    </lineage>
</organism>
<reference evidence="1" key="1">
    <citation type="submission" date="2016-08" db="EMBL/GenBank/DDBJ databases">
        <authorList>
            <person name="Seilhamer J.J."/>
        </authorList>
    </citation>
    <scope>NUCLEOTIDE SEQUENCE</scope>
    <source>
        <strain evidence="1">86</strain>
    </source>
</reference>
<dbReference type="EMBL" id="FMJE01000002">
    <property type="protein sequence ID" value="SCM79036.1"/>
    <property type="molecule type" value="Genomic_DNA"/>
</dbReference>
<protein>
    <submittedName>
        <fullName evidence="1">Uncharacterized protein</fullName>
    </submittedName>
</protein>
<evidence type="ECO:0000313" key="1">
    <source>
        <dbReference type="EMBL" id="SCM79036.1"/>
    </source>
</evidence>